<dbReference type="EMBL" id="PYWC01000026">
    <property type="protein sequence ID" value="PWW77162.1"/>
    <property type="molecule type" value="Genomic_DNA"/>
</dbReference>
<evidence type="ECO:0000313" key="2">
    <source>
        <dbReference type="Proteomes" id="UP000246991"/>
    </source>
</evidence>
<evidence type="ECO:0000313" key="1">
    <source>
        <dbReference type="EMBL" id="PWW77162.1"/>
    </source>
</evidence>
<sequence>MPAERPDYTIWSESMRTLANQIGLFPNLLKIHQHGPIFELAQKIRDEAQLFRDDLQHLVRLLRPDIERKVEPVVLDLQGVTGTDSVTCYG</sequence>
<accession>A0A317SRU0</accession>
<keyword evidence="2" id="KW-1185">Reference proteome</keyword>
<reference evidence="1 2" key="1">
    <citation type="submission" date="2018-03" db="EMBL/GenBank/DDBJ databases">
        <title>Genomes of Pezizomycetes fungi and the evolution of truffles.</title>
        <authorList>
            <person name="Murat C."/>
            <person name="Payen T."/>
            <person name="Noel B."/>
            <person name="Kuo A."/>
            <person name="Martin F.M."/>
        </authorList>
    </citation>
    <scope>NUCLEOTIDE SEQUENCE [LARGE SCALE GENOMIC DNA]</scope>
    <source>
        <strain evidence="1">091103-1</strain>
    </source>
</reference>
<gene>
    <name evidence="1" type="ORF">C7212DRAFT_315151</name>
</gene>
<proteinExistence type="predicted"/>
<comment type="caution">
    <text evidence="1">The sequence shown here is derived from an EMBL/GenBank/DDBJ whole genome shotgun (WGS) entry which is preliminary data.</text>
</comment>
<protein>
    <submittedName>
        <fullName evidence="1">Uncharacterized protein</fullName>
    </submittedName>
</protein>
<dbReference type="Proteomes" id="UP000246991">
    <property type="component" value="Unassembled WGS sequence"/>
</dbReference>
<dbReference type="AlphaFoldDB" id="A0A317SRU0"/>
<name>A0A317SRU0_9PEZI</name>
<organism evidence="1 2">
    <name type="scientific">Tuber magnatum</name>
    <name type="common">white Piedmont truffle</name>
    <dbReference type="NCBI Taxonomy" id="42249"/>
    <lineage>
        <taxon>Eukaryota</taxon>
        <taxon>Fungi</taxon>
        <taxon>Dikarya</taxon>
        <taxon>Ascomycota</taxon>
        <taxon>Pezizomycotina</taxon>
        <taxon>Pezizomycetes</taxon>
        <taxon>Pezizales</taxon>
        <taxon>Tuberaceae</taxon>
        <taxon>Tuber</taxon>
    </lineage>
</organism>